<sequence>MKCSLLDGINKNLQAQKIVTTLDSYNHTHVGGQEFSPSERYDAIINCMGLLAFNIDNDTNIVTAFLTIKAARTAMTGIKLQYASKELGYTIAYQAHQFFTCGISDLISNSQSSAAILMNLQGQCCKYTLSHLPINAAHT</sequence>
<dbReference type="EMBL" id="SNRW01006472">
    <property type="protein sequence ID" value="KAA6382998.1"/>
    <property type="molecule type" value="Genomic_DNA"/>
</dbReference>
<dbReference type="Proteomes" id="UP000324800">
    <property type="component" value="Unassembled WGS sequence"/>
</dbReference>
<proteinExistence type="predicted"/>
<accession>A0A5J4VK73</accession>
<name>A0A5J4VK73_9EUKA</name>
<protein>
    <submittedName>
        <fullName evidence="1">Uncharacterized protein</fullName>
    </submittedName>
</protein>
<organism evidence="1 2">
    <name type="scientific">Streblomastix strix</name>
    <dbReference type="NCBI Taxonomy" id="222440"/>
    <lineage>
        <taxon>Eukaryota</taxon>
        <taxon>Metamonada</taxon>
        <taxon>Preaxostyla</taxon>
        <taxon>Oxymonadida</taxon>
        <taxon>Streblomastigidae</taxon>
        <taxon>Streblomastix</taxon>
    </lineage>
</organism>
<reference evidence="1 2" key="1">
    <citation type="submission" date="2019-03" db="EMBL/GenBank/DDBJ databases">
        <title>Single cell metagenomics reveals metabolic interactions within the superorganism composed of flagellate Streblomastix strix and complex community of Bacteroidetes bacteria on its surface.</title>
        <authorList>
            <person name="Treitli S.C."/>
            <person name="Kolisko M."/>
            <person name="Husnik F."/>
            <person name="Keeling P."/>
            <person name="Hampl V."/>
        </authorList>
    </citation>
    <scope>NUCLEOTIDE SEQUENCE [LARGE SCALE GENOMIC DNA]</scope>
    <source>
        <strain evidence="1">ST1C</strain>
    </source>
</reference>
<comment type="caution">
    <text evidence="1">The sequence shown here is derived from an EMBL/GenBank/DDBJ whole genome shotgun (WGS) entry which is preliminary data.</text>
</comment>
<gene>
    <name evidence="1" type="ORF">EZS28_021475</name>
</gene>
<dbReference type="AlphaFoldDB" id="A0A5J4VK73"/>
<evidence type="ECO:0000313" key="2">
    <source>
        <dbReference type="Proteomes" id="UP000324800"/>
    </source>
</evidence>
<evidence type="ECO:0000313" key="1">
    <source>
        <dbReference type="EMBL" id="KAA6382998.1"/>
    </source>
</evidence>